<dbReference type="InParanoid" id="A0A0C3KZU2"/>
<gene>
    <name evidence="1" type="ORF">M404DRAFT_197745</name>
</gene>
<reference evidence="2" key="2">
    <citation type="submission" date="2015-01" db="EMBL/GenBank/DDBJ databases">
        <title>Evolutionary Origins and Diversification of the Mycorrhizal Mutualists.</title>
        <authorList>
            <consortium name="DOE Joint Genome Institute"/>
            <consortium name="Mycorrhizal Genomics Consortium"/>
            <person name="Kohler A."/>
            <person name="Kuo A."/>
            <person name="Nagy L.G."/>
            <person name="Floudas D."/>
            <person name="Copeland A."/>
            <person name="Barry K.W."/>
            <person name="Cichocki N."/>
            <person name="Veneault-Fourrey C."/>
            <person name="LaButti K."/>
            <person name="Lindquist E.A."/>
            <person name="Lipzen A."/>
            <person name="Lundell T."/>
            <person name="Morin E."/>
            <person name="Murat C."/>
            <person name="Riley R."/>
            <person name="Ohm R."/>
            <person name="Sun H."/>
            <person name="Tunlid A."/>
            <person name="Henrissat B."/>
            <person name="Grigoriev I.V."/>
            <person name="Hibbett D.S."/>
            <person name="Martin F."/>
        </authorList>
    </citation>
    <scope>NUCLEOTIDE SEQUENCE [LARGE SCALE GENOMIC DNA]</scope>
    <source>
        <strain evidence="2">Marx 270</strain>
    </source>
</reference>
<dbReference type="Proteomes" id="UP000054217">
    <property type="component" value="Unassembled WGS sequence"/>
</dbReference>
<evidence type="ECO:0008006" key="3">
    <source>
        <dbReference type="Google" id="ProtNLM"/>
    </source>
</evidence>
<dbReference type="EMBL" id="KN831944">
    <property type="protein sequence ID" value="KIO15042.1"/>
    <property type="molecule type" value="Genomic_DNA"/>
</dbReference>
<sequence length="139" mass="15215">MSSTTEQAGQDFLAVACVVDTSIAVASEWPRILTEYISPLLRRLNELHPAHQFRLAFITYGAADTRPSPLVSNMFFSPLSLATKELREEPSKLGIGQTSCGGTRGLSALEGLVAAIEVTFRYFNDVWHPHQPVVPSEGK</sequence>
<proteinExistence type="predicted"/>
<organism evidence="1 2">
    <name type="scientific">Pisolithus tinctorius Marx 270</name>
    <dbReference type="NCBI Taxonomy" id="870435"/>
    <lineage>
        <taxon>Eukaryota</taxon>
        <taxon>Fungi</taxon>
        <taxon>Dikarya</taxon>
        <taxon>Basidiomycota</taxon>
        <taxon>Agaricomycotina</taxon>
        <taxon>Agaricomycetes</taxon>
        <taxon>Agaricomycetidae</taxon>
        <taxon>Boletales</taxon>
        <taxon>Sclerodermatineae</taxon>
        <taxon>Pisolithaceae</taxon>
        <taxon>Pisolithus</taxon>
    </lineage>
</organism>
<reference evidence="1 2" key="1">
    <citation type="submission" date="2014-04" db="EMBL/GenBank/DDBJ databases">
        <authorList>
            <consortium name="DOE Joint Genome Institute"/>
            <person name="Kuo A."/>
            <person name="Kohler A."/>
            <person name="Costa M.D."/>
            <person name="Nagy L.G."/>
            <person name="Floudas D."/>
            <person name="Copeland A."/>
            <person name="Barry K.W."/>
            <person name="Cichocki N."/>
            <person name="Veneault-Fourrey C."/>
            <person name="LaButti K."/>
            <person name="Lindquist E.A."/>
            <person name="Lipzen A."/>
            <person name="Lundell T."/>
            <person name="Morin E."/>
            <person name="Murat C."/>
            <person name="Sun H."/>
            <person name="Tunlid A."/>
            <person name="Henrissat B."/>
            <person name="Grigoriev I.V."/>
            <person name="Hibbett D.S."/>
            <person name="Martin F."/>
            <person name="Nordberg H.P."/>
            <person name="Cantor M.N."/>
            <person name="Hua S.X."/>
        </authorList>
    </citation>
    <scope>NUCLEOTIDE SEQUENCE [LARGE SCALE GENOMIC DNA]</scope>
    <source>
        <strain evidence="1 2">Marx 270</strain>
    </source>
</reference>
<keyword evidence="2" id="KW-1185">Reference proteome</keyword>
<evidence type="ECO:0000313" key="1">
    <source>
        <dbReference type="EMBL" id="KIO15042.1"/>
    </source>
</evidence>
<dbReference type="HOGENOM" id="CLU_1845895_0_0_1"/>
<protein>
    <recommendedName>
        <fullName evidence="3">Mediator of RNA polymerase II transcription subunit 25</fullName>
    </recommendedName>
</protein>
<evidence type="ECO:0000313" key="2">
    <source>
        <dbReference type="Proteomes" id="UP000054217"/>
    </source>
</evidence>
<dbReference type="AlphaFoldDB" id="A0A0C3KZU2"/>
<accession>A0A0C3KZU2</accession>
<name>A0A0C3KZU2_PISTI</name>
<dbReference type="OrthoDB" id="7690434at2759"/>